<evidence type="ECO:0000313" key="1">
    <source>
        <dbReference type="EMBL" id="SPT19863.1"/>
    </source>
</evidence>
<reference evidence="1 2" key="1">
    <citation type="submission" date="2018-05" db="EMBL/GenBank/DDBJ databases">
        <authorList>
            <person name="Thind KAUR A."/>
        </authorList>
    </citation>
    <scope>NUCLEOTIDE SEQUENCE [LARGE SCALE GENOMIC DNA]</scope>
</reference>
<dbReference type="PANTHER" id="PTHR36478">
    <property type="entry name" value="OS04G0614237 PROTEIN-RELATED"/>
    <property type="match status" value="1"/>
</dbReference>
<sequence>MRCSVVHESDVQQMSRLHLRQLVVWGQWREAVKYINRFLPPADDRGVETRSLLLFLHTLWSLANVAACSAGGFVNDSVRRDLHFLTNLCCRNVKLNSILQYTLHSPQFTASLDWKLVREKASLIADDWALETPELRRMLQLPGGRGLAQDLLPIGWVPPPSSKAPPEATIPAAKAGGHCQGLSQQEEEPAIFKPTLWIARQCNQPGGRSY</sequence>
<evidence type="ECO:0000313" key="2">
    <source>
        <dbReference type="Proteomes" id="UP000280104"/>
    </source>
</evidence>
<gene>
    <name evidence="1" type="ORF">CAMPLR22A2D_LOCUS4488</name>
</gene>
<accession>A0A7H4LMM5</accession>
<dbReference type="Proteomes" id="UP000280104">
    <property type="component" value="Chromosome II"/>
</dbReference>
<organism evidence="1 2">
    <name type="scientific">Triticum aestivum</name>
    <name type="common">Wheat</name>
    <dbReference type="NCBI Taxonomy" id="4565"/>
    <lineage>
        <taxon>Eukaryota</taxon>
        <taxon>Viridiplantae</taxon>
        <taxon>Streptophyta</taxon>
        <taxon>Embryophyta</taxon>
        <taxon>Tracheophyta</taxon>
        <taxon>Spermatophyta</taxon>
        <taxon>Magnoliopsida</taxon>
        <taxon>Liliopsida</taxon>
        <taxon>Poales</taxon>
        <taxon>Poaceae</taxon>
        <taxon>BOP clade</taxon>
        <taxon>Pooideae</taxon>
        <taxon>Triticodae</taxon>
        <taxon>Triticeae</taxon>
        <taxon>Triticinae</taxon>
        <taxon>Triticum</taxon>
    </lineage>
</organism>
<dbReference type="PANTHER" id="PTHR36478:SF16">
    <property type="entry name" value="LISH DOMAIN-CONTAINING PROTEIN"/>
    <property type="match status" value="1"/>
</dbReference>
<dbReference type="EMBL" id="LS480641">
    <property type="protein sequence ID" value="SPT19863.1"/>
    <property type="molecule type" value="Genomic_DNA"/>
</dbReference>
<name>A0A7H4LMM5_WHEAT</name>
<dbReference type="AlphaFoldDB" id="A0A7H4LMM5"/>
<protein>
    <submittedName>
        <fullName evidence="1">Uncharacterized protein</fullName>
    </submittedName>
</protein>
<proteinExistence type="predicted"/>